<dbReference type="PANTHER" id="PTHR37017:SF11">
    <property type="entry name" value="ESTERASE_LIPASE_THIOESTERASE DOMAIN-CONTAINING PROTEIN"/>
    <property type="match status" value="1"/>
</dbReference>
<feature type="domain" description="AB hydrolase-1" evidence="1">
    <location>
        <begin position="59"/>
        <end position="111"/>
    </location>
</feature>
<evidence type="ECO:0000313" key="2">
    <source>
        <dbReference type="EMBL" id="MCF8716327.1"/>
    </source>
</evidence>
<dbReference type="InterPro" id="IPR052897">
    <property type="entry name" value="Sec-Metab_Biosynth_Hydrolase"/>
</dbReference>
<sequence>MENTRLILIPRAWSDASIWKLFVNELYNLGIQSHSITLDGLNKEITEKHIDLEPHIQNVVNFIETHKTDQFYLVGHSYSGFVAYLAAERIPDKIVGLVFIEAFLPENNKSLLEVAGLDVASETKSIEENNAGGHSLLKKNCNLNHIYRKIK</sequence>
<keyword evidence="3" id="KW-1185">Reference proteome</keyword>
<dbReference type="Gene3D" id="3.40.50.1820">
    <property type="entry name" value="alpha/beta hydrolase"/>
    <property type="match status" value="1"/>
</dbReference>
<dbReference type="EMBL" id="JAETXX010000015">
    <property type="protein sequence ID" value="MCF8716327.1"/>
    <property type="molecule type" value="Genomic_DNA"/>
</dbReference>
<protein>
    <submittedName>
        <fullName evidence="2">Alpha/beta hydrolase</fullName>
    </submittedName>
</protein>
<reference evidence="2 3" key="1">
    <citation type="submission" date="2021-01" db="EMBL/GenBank/DDBJ databases">
        <title>Genome sequencing of Joostella atrarenae M1-2 (= KCTC 23194).</title>
        <authorList>
            <person name="Zakaria M.R."/>
            <person name="Lam M.Q."/>
            <person name="Chong C.S."/>
        </authorList>
    </citation>
    <scope>NUCLEOTIDE SEQUENCE [LARGE SCALE GENOMIC DNA]</scope>
    <source>
        <strain evidence="2 3">M1-2</strain>
    </source>
</reference>
<evidence type="ECO:0000313" key="3">
    <source>
        <dbReference type="Proteomes" id="UP000829517"/>
    </source>
</evidence>
<dbReference type="InterPro" id="IPR000073">
    <property type="entry name" value="AB_hydrolase_1"/>
</dbReference>
<dbReference type="InterPro" id="IPR029058">
    <property type="entry name" value="AB_hydrolase_fold"/>
</dbReference>
<dbReference type="PANTHER" id="PTHR37017">
    <property type="entry name" value="AB HYDROLASE-1 DOMAIN-CONTAINING PROTEIN-RELATED"/>
    <property type="match status" value="1"/>
</dbReference>
<keyword evidence="2" id="KW-0378">Hydrolase</keyword>
<dbReference type="Pfam" id="PF00561">
    <property type="entry name" value="Abhydrolase_1"/>
    <property type="match status" value="1"/>
</dbReference>
<name>A0ABS9J7B8_9FLAO</name>
<comment type="caution">
    <text evidence="2">The sequence shown here is derived from an EMBL/GenBank/DDBJ whole genome shotgun (WGS) entry which is preliminary data.</text>
</comment>
<accession>A0ABS9J7B8</accession>
<dbReference type="GO" id="GO:0016787">
    <property type="term" value="F:hydrolase activity"/>
    <property type="evidence" value="ECO:0007669"/>
    <property type="project" value="UniProtKB-KW"/>
</dbReference>
<dbReference type="Proteomes" id="UP000829517">
    <property type="component" value="Unassembled WGS sequence"/>
</dbReference>
<dbReference type="SUPFAM" id="SSF53474">
    <property type="entry name" value="alpha/beta-Hydrolases"/>
    <property type="match status" value="1"/>
</dbReference>
<evidence type="ECO:0000259" key="1">
    <source>
        <dbReference type="Pfam" id="PF00561"/>
    </source>
</evidence>
<gene>
    <name evidence="2" type="ORF">JM658_15965</name>
</gene>
<dbReference type="RefSeq" id="WP_236960645.1">
    <property type="nucleotide sequence ID" value="NZ_JAETXX010000015.1"/>
</dbReference>
<proteinExistence type="predicted"/>
<organism evidence="2 3">
    <name type="scientific">Joostella atrarenae</name>
    <dbReference type="NCBI Taxonomy" id="679257"/>
    <lineage>
        <taxon>Bacteria</taxon>
        <taxon>Pseudomonadati</taxon>
        <taxon>Bacteroidota</taxon>
        <taxon>Flavobacteriia</taxon>
        <taxon>Flavobacteriales</taxon>
        <taxon>Flavobacteriaceae</taxon>
        <taxon>Joostella</taxon>
    </lineage>
</organism>